<dbReference type="GO" id="GO:0005524">
    <property type="term" value="F:ATP binding"/>
    <property type="evidence" value="ECO:0007669"/>
    <property type="project" value="InterPro"/>
</dbReference>
<dbReference type="SMART" id="SM00220">
    <property type="entry name" value="S_TKc"/>
    <property type="match status" value="1"/>
</dbReference>
<dbReference type="InterPro" id="IPR000719">
    <property type="entry name" value="Prot_kinase_dom"/>
</dbReference>
<dbReference type="Proteomes" id="UP000028582">
    <property type="component" value="Unassembled WGS sequence"/>
</dbReference>
<comment type="caution">
    <text evidence="3">The sequence shown here is derived from an EMBL/GenBank/DDBJ whole genome shotgun (WGS) entry which is preliminary data.</text>
</comment>
<dbReference type="Gene3D" id="3.30.200.20">
    <property type="entry name" value="Phosphorylase Kinase, domain 1"/>
    <property type="match status" value="1"/>
</dbReference>
<proteinExistence type="predicted"/>
<dbReference type="PANTHER" id="PTHR44329">
    <property type="entry name" value="SERINE/THREONINE-PROTEIN KINASE TNNI3K-RELATED"/>
    <property type="match status" value="1"/>
</dbReference>
<gene>
    <name evidence="3" type="ORF">F444_05814</name>
</gene>
<dbReference type="InterPro" id="IPR011009">
    <property type="entry name" value="Kinase-like_dom_sf"/>
</dbReference>
<organism evidence="3 4">
    <name type="scientific">Phytophthora nicotianae P1976</name>
    <dbReference type="NCBI Taxonomy" id="1317066"/>
    <lineage>
        <taxon>Eukaryota</taxon>
        <taxon>Sar</taxon>
        <taxon>Stramenopiles</taxon>
        <taxon>Oomycota</taxon>
        <taxon>Peronosporomycetes</taxon>
        <taxon>Peronosporales</taxon>
        <taxon>Peronosporaceae</taxon>
        <taxon>Phytophthora</taxon>
    </lineage>
</organism>
<dbReference type="AlphaFoldDB" id="A0A081AKS5"/>
<dbReference type="OrthoDB" id="127347at2759"/>
<dbReference type="GO" id="GO:0004674">
    <property type="term" value="F:protein serine/threonine kinase activity"/>
    <property type="evidence" value="ECO:0007669"/>
    <property type="project" value="TreeGrafter"/>
</dbReference>
<evidence type="ECO:0000256" key="1">
    <source>
        <dbReference type="SAM" id="Phobius"/>
    </source>
</evidence>
<dbReference type="InterPro" id="IPR051681">
    <property type="entry name" value="Ser/Thr_Kinases-Pseudokinases"/>
</dbReference>
<dbReference type="PANTHER" id="PTHR44329:SF214">
    <property type="entry name" value="PROTEIN KINASE DOMAIN-CONTAINING PROTEIN"/>
    <property type="match status" value="1"/>
</dbReference>
<keyword evidence="3" id="KW-0808">Transferase</keyword>
<evidence type="ECO:0000313" key="4">
    <source>
        <dbReference type="Proteomes" id="UP000028582"/>
    </source>
</evidence>
<dbReference type="SUPFAM" id="SSF56112">
    <property type="entry name" value="Protein kinase-like (PK-like)"/>
    <property type="match status" value="1"/>
</dbReference>
<evidence type="ECO:0000259" key="2">
    <source>
        <dbReference type="PROSITE" id="PS50011"/>
    </source>
</evidence>
<dbReference type="Pfam" id="PF00069">
    <property type="entry name" value="Pkinase"/>
    <property type="match status" value="1"/>
</dbReference>
<name>A0A081AKS5_PHYNI</name>
<dbReference type="Gene3D" id="1.10.510.10">
    <property type="entry name" value="Transferase(Phosphotransferase) domain 1"/>
    <property type="match status" value="1"/>
</dbReference>
<protein>
    <submittedName>
        <fullName evidence="3">TKL protein kinase</fullName>
    </submittedName>
</protein>
<dbReference type="InterPro" id="IPR008271">
    <property type="entry name" value="Ser/Thr_kinase_AS"/>
</dbReference>
<feature type="domain" description="Protein kinase" evidence="2">
    <location>
        <begin position="266"/>
        <end position="537"/>
    </location>
</feature>
<accession>A0A081AKS5</accession>
<keyword evidence="1" id="KW-0812">Transmembrane</keyword>
<reference evidence="3 4" key="1">
    <citation type="submission" date="2013-11" db="EMBL/GenBank/DDBJ databases">
        <title>The Genome Sequence of Phytophthora parasitica P1976.</title>
        <authorList>
            <consortium name="The Broad Institute Genomics Platform"/>
            <person name="Russ C."/>
            <person name="Tyler B."/>
            <person name="Panabieres F."/>
            <person name="Shan W."/>
            <person name="Tripathy S."/>
            <person name="Grunwald N."/>
            <person name="Machado M."/>
            <person name="Johnson C.S."/>
            <person name="Walker B."/>
            <person name="Young S."/>
            <person name="Zeng Q."/>
            <person name="Gargeya S."/>
            <person name="Fitzgerald M."/>
            <person name="Haas B."/>
            <person name="Abouelleil A."/>
            <person name="Allen A.W."/>
            <person name="Alvarado L."/>
            <person name="Arachchi H.M."/>
            <person name="Berlin A.M."/>
            <person name="Chapman S.B."/>
            <person name="Gainer-Dewar J."/>
            <person name="Goldberg J."/>
            <person name="Griggs A."/>
            <person name="Gujja S."/>
            <person name="Hansen M."/>
            <person name="Howarth C."/>
            <person name="Imamovic A."/>
            <person name="Ireland A."/>
            <person name="Larimer J."/>
            <person name="McCowan C."/>
            <person name="Murphy C."/>
            <person name="Pearson M."/>
            <person name="Poon T.W."/>
            <person name="Priest M."/>
            <person name="Roberts A."/>
            <person name="Saif S."/>
            <person name="Shea T."/>
            <person name="Sisk P."/>
            <person name="Sykes S."/>
            <person name="Wortman J."/>
            <person name="Nusbaum C."/>
            <person name="Birren B."/>
        </authorList>
    </citation>
    <scope>NUCLEOTIDE SEQUENCE [LARGE SCALE GENOMIC DNA]</scope>
    <source>
        <strain evidence="3 4">P1976</strain>
    </source>
</reference>
<dbReference type="EMBL" id="ANJA01001092">
    <property type="protein sequence ID" value="ETO79486.1"/>
    <property type="molecule type" value="Genomic_DNA"/>
</dbReference>
<dbReference type="PROSITE" id="PS50011">
    <property type="entry name" value="PROTEIN_KINASE_DOM"/>
    <property type="match status" value="1"/>
</dbReference>
<evidence type="ECO:0000313" key="3">
    <source>
        <dbReference type="EMBL" id="ETO79486.1"/>
    </source>
</evidence>
<dbReference type="PROSITE" id="PS00108">
    <property type="entry name" value="PROTEIN_KINASE_ST"/>
    <property type="match status" value="1"/>
</dbReference>
<sequence length="540" mass="58560">MKRVVLLGALVNAGTVWSPIAASLYLIQAFYSGAACDGTPYLVNANESPDCANEACTADGVAVGTISTECTSDYLSALRNKFGSFPYILEVYSPASDCSTFGAASAFLASGNCEGSFNVNESMGVHFVTRFESNGSASVQYFSGSPCLSEQWITMEQVDKKTLGDHSCDASGYTWYSSNDVILDDGVSVTSIVGISVACLVGLVLVGFLFFRKSQSRKLLTQRSLPLTTVILQSDETILPEIVSADRSALWNDDAIVANRIQRNRVKIKKLISRGAYGEVYLGKFNRKLVAVKMLVAATRGSIQQVNDLLSEAKMIASMDHPHILSFIGVAWDSLSDLCVVLEYMDGGDLRLLLDEFLKAGQPVGINKMKATIALHVCHALTYLHSLNPPIVHRDLKSRNILLNRSMAAKLTDFGISRERPDNTMTAGVGTSLWMAPEVMLGKKYDLKADMFSFGVVLSELDLHTMPYAHAMPGIDADGNHMTGAALLQKITTGEEHIKFSVKTPEAIAELGRACISIHPDDRPSAAEALYKLHVFLAQK</sequence>
<keyword evidence="3" id="KW-0418">Kinase</keyword>
<keyword evidence="1" id="KW-0472">Membrane</keyword>
<keyword evidence="1" id="KW-1133">Transmembrane helix</keyword>
<feature type="transmembrane region" description="Helical" evidence="1">
    <location>
        <begin position="187"/>
        <end position="211"/>
    </location>
</feature>